<feature type="domain" description="Glycosyltransferase 2-like" evidence="1">
    <location>
        <begin position="8"/>
        <end position="140"/>
    </location>
</feature>
<dbReference type="OrthoDB" id="8936324at2"/>
<name>A0A4Q7YV73_9BACT</name>
<protein>
    <submittedName>
        <fullName evidence="2">Glycosyl transferase family 2</fullName>
    </submittedName>
</protein>
<dbReference type="Proteomes" id="UP000292958">
    <property type="component" value="Unassembled WGS sequence"/>
</dbReference>
<evidence type="ECO:0000259" key="1">
    <source>
        <dbReference type="Pfam" id="PF00535"/>
    </source>
</evidence>
<dbReference type="InterPro" id="IPR029044">
    <property type="entry name" value="Nucleotide-diphossugar_trans"/>
</dbReference>
<organism evidence="2 3">
    <name type="scientific">Edaphobacter modestus</name>
    <dbReference type="NCBI Taxonomy" id="388466"/>
    <lineage>
        <taxon>Bacteria</taxon>
        <taxon>Pseudomonadati</taxon>
        <taxon>Acidobacteriota</taxon>
        <taxon>Terriglobia</taxon>
        <taxon>Terriglobales</taxon>
        <taxon>Acidobacteriaceae</taxon>
        <taxon>Edaphobacter</taxon>
    </lineage>
</organism>
<dbReference type="InterPro" id="IPR001173">
    <property type="entry name" value="Glyco_trans_2-like"/>
</dbReference>
<evidence type="ECO:0000313" key="2">
    <source>
        <dbReference type="EMBL" id="RZU41548.1"/>
    </source>
</evidence>
<evidence type="ECO:0000313" key="3">
    <source>
        <dbReference type="Proteomes" id="UP000292958"/>
    </source>
</evidence>
<gene>
    <name evidence="2" type="ORF">BDD14_3072</name>
</gene>
<dbReference type="Gene3D" id="3.90.550.10">
    <property type="entry name" value="Spore Coat Polysaccharide Biosynthesis Protein SpsA, Chain A"/>
    <property type="match status" value="1"/>
</dbReference>
<accession>A0A4Q7YV73</accession>
<dbReference type="RefSeq" id="WP_130419450.1">
    <property type="nucleotide sequence ID" value="NZ_SHKW01000001.1"/>
</dbReference>
<reference evidence="2 3" key="1">
    <citation type="submission" date="2019-02" db="EMBL/GenBank/DDBJ databases">
        <title>Genomic Encyclopedia of Archaeal and Bacterial Type Strains, Phase II (KMG-II): from individual species to whole genera.</title>
        <authorList>
            <person name="Goeker M."/>
        </authorList>
    </citation>
    <scope>NUCLEOTIDE SEQUENCE [LARGE SCALE GENOMIC DNA]</scope>
    <source>
        <strain evidence="2 3">DSM 18101</strain>
    </source>
</reference>
<sequence>MARPLTFSVGIPTYNQAEYLEATILSLLNQTRPPDEIVISDHFSTDHTPDIIAKYEGKVRGVKPPVGSNVGAQWDFTISCLSGDWITLFSSDDIAYPNFVDGLVRGASRREDAVLVRAGWENIDKDGKVLNKQYLMSVKAATLPPDTLLEQRHGPKASFAAFAVHRKTLADSGGYHLGMESFGDWPMFAQLAPYGSFIYVNELISGYRVGHDGDKFRKRLGMWIRDEQRMFYEVFPLAAQRAGMTDTAWIAQSSRDNFLRYLRSAQDKLSAEERANVIPLFESWAAKTGSENLLLDFAEGRPLPRPVRTLLTQGKNLVRPLAQRVLGALQRR</sequence>
<dbReference type="AlphaFoldDB" id="A0A4Q7YV73"/>
<keyword evidence="3" id="KW-1185">Reference proteome</keyword>
<comment type="caution">
    <text evidence="2">The sequence shown here is derived from an EMBL/GenBank/DDBJ whole genome shotgun (WGS) entry which is preliminary data.</text>
</comment>
<dbReference type="InterPro" id="IPR050834">
    <property type="entry name" value="Glycosyltransf_2"/>
</dbReference>
<dbReference type="PANTHER" id="PTHR43685">
    <property type="entry name" value="GLYCOSYLTRANSFERASE"/>
    <property type="match status" value="1"/>
</dbReference>
<dbReference type="PANTHER" id="PTHR43685:SF11">
    <property type="entry name" value="GLYCOSYLTRANSFERASE TAGX-RELATED"/>
    <property type="match status" value="1"/>
</dbReference>
<dbReference type="Pfam" id="PF00535">
    <property type="entry name" value="Glycos_transf_2"/>
    <property type="match status" value="1"/>
</dbReference>
<dbReference type="GO" id="GO:0016740">
    <property type="term" value="F:transferase activity"/>
    <property type="evidence" value="ECO:0007669"/>
    <property type="project" value="UniProtKB-KW"/>
</dbReference>
<dbReference type="EMBL" id="SHKW01000001">
    <property type="protein sequence ID" value="RZU41548.1"/>
    <property type="molecule type" value="Genomic_DNA"/>
</dbReference>
<dbReference type="SUPFAM" id="SSF53448">
    <property type="entry name" value="Nucleotide-diphospho-sugar transferases"/>
    <property type="match status" value="1"/>
</dbReference>
<proteinExistence type="predicted"/>
<keyword evidence="2" id="KW-0808">Transferase</keyword>